<dbReference type="InterPro" id="IPR036271">
    <property type="entry name" value="Tet_transcr_reg_TetR-rel_C_sf"/>
</dbReference>
<dbReference type="SUPFAM" id="SSF46689">
    <property type="entry name" value="Homeodomain-like"/>
    <property type="match status" value="1"/>
</dbReference>
<organism evidence="6 7">
    <name type="scientific">Gryllotalpicola kribbensis</name>
    <dbReference type="NCBI Taxonomy" id="993084"/>
    <lineage>
        <taxon>Bacteria</taxon>
        <taxon>Bacillati</taxon>
        <taxon>Actinomycetota</taxon>
        <taxon>Actinomycetes</taxon>
        <taxon>Micrococcales</taxon>
        <taxon>Microbacteriaceae</taxon>
        <taxon>Gryllotalpicola</taxon>
    </lineage>
</organism>
<dbReference type="InterPro" id="IPR011075">
    <property type="entry name" value="TetR_C"/>
</dbReference>
<dbReference type="InterPro" id="IPR001647">
    <property type="entry name" value="HTH_TetR"/>
</dbReference>
<dbReference type="PROSITE" id="PS50977">
    <property type="entry name" value="HTH_TETR_2"/>
    <property type="match status" value="1"/>
</dbReference>
<dbReference type="Gene3D" id="1.10.10.60">
    <property type="entry name" value="Homeodomain-like"/>
    <property type="match status" value="1"/>
</dbReference>
<evidence type="ECO:0000313" key="7">
    <source>
        <dbReference type="Proteomes" id="UP001500213"/>
    </source>
</evidence>
<dbReference type="Proteomes" id="UP001500213">
    <property type="component" value="Unassembled WGS sequence"/>
</dbReference>
<feature type="domain" description="HTH tetR-type" evidence="5">
    <location>
        <begin position="9"/>
        <end position="69"/>
    </location>
</feature>
<comment type="caution">
    <text evidence="6">The sequence shown here is derived from an EMBL/GenBank/DDBJ whole genome shotgun (WGS) entry which is preliminary data.</text>
</comment>
<evidence type="ECO:0000256" key="2">
    <source>
        <dbReference type="ARBA" id="ARBA00023125"/>
    </source>
</evidence>
<dbReference type="PANTHER" id="PTHR30055:SF234">
    <property type="entry name" value="HTH-TYPE TRANSCRIPTIONAL REGULATOR BETI"/>
    <property type="match status" value="1"/>
</dbReference>
<dbReference type="Pfam" id="PF00440">
    <property type="entry name" value="TetR_N"/>
    <property type="match status" value="1"/>
</dbReference>
<dbReference type="RefSeq" id="WP_344774939.1">
    <property type="nucleotide sequence ID" value="NZ_BAABBX010000009.1"/>
</dbReference>
<gene>
    <name evidence="6" type="ORF">GCM10022288_12410</name>
</gene>
<dbReference type="InterPro" id="IPR050109">
    <property type="entry name" value="HTH-type_TetR-like_transc_reg"/>
</dbReference>
<evidence type="ECO:0000256" key="4">
    <source>
        <dbReference type="PROSITE-ProRule" id="PRU00335"/>
    </source>
</evidence>
<dbReference type="PANTHER" id="PTHR30055">
    <property type="entry name" value="HTH-TYPE TRANSCRIPTIONAL REGULATOR RUTR"/>
    <property type="match status" value="1"/>
</dbReference>
<sequence length="190" mass="20025">MPRGAARSEASRTAILTAIATLIDRMGFDNVTIEAIATEAGVGKQTIYRWYPSKNAIVAEALAEGTLVPESFPVPETGDALADISAWLERVLAFLGDETHAALLGSLLSASIDSPEIGLRVAERLGMASPTVAERVQQARDAGQLRPALTGEQIDQLIFGLVVMRALGRAPYVPGEAHRLVAALLGVAPD</sequence>
<proteinExistence type="predicted"/>
<keyword evidence="1" id="KW-0805">Transcription regulation</keyword>
<dbReference type="InterPro" id="IPR009057">
    <property type="entry name" value="Homeodomain-like_sf"/>
</dbReference>
<keyword evidence="2 4" id="KW-0238">DNA-binding</keyword>
<dbReference type="SUPFAM" id="SSF48498">
    <property type="entry name" value="Tetracyclin repressor-like, C-terminal domain"/>
    <property type="match status" value="1"/>
</dbReference>
<dbReference type="EMBL" id="BAABBX010000009">
    <property type="protein sequence ID" value="GAA4187428.1"/>
    <property type="molecule type" value="Genomic_DNA"/>
</dbReference>
<name>A0ABP8APK2_9MICO</name>
<evidence type="ECO:0000259" key="5">
    <source>
        <dbReference type="PROSITE" id="PS50977"/>
    </source>
</evidence>
<protein>
    <submittedName>
        <fullName evidence="6">TetR/AcrR family transcriptional regulator</fullName>
    </submittedName>
</protein>
<evidence type="ECO:0000256" key="3">
    <source>
        <dbReference type="ARBA" id="ARBA00023163"/>
    </source>
</evidence>
<dbReference type="Gene3D" id="1.10.357.10">
    <property type="entry name" value="Tetracycline Repressor, domain 2"/>
    <property type="match status" value="1"/>
</dbReference>
<accession>A0ABP8APK2</accession>
<reference evidence="7" key="1">
    <citation type="journal article" date="2019" name="Int. J. Syst. Evol. Microbiol.">
        <title>The Global Catalogue of Microorganisms (GCM) 10K type strain sequencing project: providing services to taxonomists for standard genome sequencing and annotation.</title>
        <authorList>
            <consortium name="The Broad Institute Genomics Platform"/>
            <consortium name="The Broad Institute Genome Sequencing Center for Infectious Disease"/>
            <person name="Wu L."/>
            <person name="Ma J."/>
        </authorList>
    </citation>
    <scope>NUCLEOTIDE SEQUENCE [LARGE SCALE GENOMIC DNA]</scope>
    <source>
        <strain evidence="7">JCM 17593</strain>
    </source>
</reference>
<keyword evidence="7" id="KW-1185">Reference proteome</keyword>
<feature type="DNA-binding region" description="H-T-H motif" evidence="4">
    <location>
        <begin position="32"/>
        <end position="51"/>
    </location>
</feature>
<evidence type="ECO:0000313" key="6">
    <source>
        <dbReference type="EMBL" id="GAA4187428.1"/>
    </source>
</evidence>
<dbReference type="PRINTS" id="PR00455">
    <property type="entry name" value="HTHTETR"/>
</dbReference>
<dbReference type="Pfam" id="PF16859">
    <property type="entry name" value="TetR_C_11"/>
    <property type="match status" value="1"/>
</dbReference>
<keyword evidence="3" id="KW-0804">Transcription</keyword>
<evidence type="ECO:0000256" key="1">
    <source>
        <dbReference type="ARBA" id="ARBA00023015"/>
    </source>
</evidence>